<keyword evidence="2" id="KW-1185">Reference proteome</keyword>
<proteinExistence type="predicted"/>
<accession>A0ABT8M7C2</accession>
<evidence type="ECO:0000313" key="2">
    <source>
        <dbReference type="Proteomes" id="UP001168338"/>
    </source>
</evidence>
<evidence type="ECO:0000313" key="1">
    <source>
        <dbReference type="EMBL" id="MDN7023821.1"/>
    </source>
</evidence>
<dbReference type="Proteomes" id="UP001168338">
    <property type="component" value="Unassembled WGS sequence"/>
</dbReference>
<dbReference type="SUPFAM" id="SSF52777">
    <property type="entry name" value="CoA-dependent acyltransferases"/>
    <property type="match status" value="2"/>
</dbReference>
<dbReference type="Gene3D" id="3.30.559.10">
    <property type="entry name" value="Chloramphenicol acetyltransferase-like domain"/>
    <property type="match status" value="1"/>
</dbReference>
<protein>
    <submittedName>
        <fullName evidence="1">Condensation protein</fullName>
    </submittedName>
</protein>
<name>A0ABT8M7C2_9EURY</name>
<dbReference type="EMBL" id="VCYH01000001">
    <property type="protein sequence ID" value="MDN7023821.1"/>
    <property type="molecule type" value="Genomic_DNA"/>
</dbReference>
<dbReference type="InterPro" id="IPR023213">
    <property type="entry name" value="CAT-like_dom_sf"/>
</dbReference>
<comment type="caution">
    <text evidence="1">The sequence shown here is derived from an EMBL/GenBank/DDBJ whole genome shotgun (WGS) entry which is preliminary data.</text>
</comment>
<dbReference type="RefSeq" id="WP_301662880.1">
    <property type="nucleotide sequence ID" value="NZ_VCYH01000001.1"/>
</dbReference>
<gene>
    <name evidence="1" type="ORF">FGU65_02740</name>
</gene>
<reference evidence="1" key="1">
    <citation type="submission" date="2019-05" db="EMBL/GenBank/DDBJ databases">
        <title>Methanoculleus sp. FWC-SCC1, a methanogenic archaeon isolated from deep marine cold seep.</title>
        <authorList>
            <person name="Chen Y.-W."/>
            <person name="Chen S.-C."/>
            <person name="Teng N.-H."/>
            <person name="Lai M.-C."/>
        </authorList>
    </citation>
    <scope>NUCLEOTIDE SEQUENCE</scope>
    <source>
        <strain evidence="1">FWC-SCC1</strain>
    </source>
</reference>
<dbReference type="Gene3D" id="3.30.559.30">
    <property type="entry name" value="Nonribosomal peptide synthetase, condensation domain"/>
    <property type="match status" value="1"/>
</dbReference>
<organism evidence="1 2">
    <name type="scientific">Methanoculleus frigidifontis</name>
    <dbReference type="NCBI Taxonomy" id="2584085"/>
    <lineage>
        <taxon>Archaea</taxon>
        <taxon>Methanobacteriati</taxon>
        <taxon>Methanobacteriota</taxon>
        <taxon>Stenosarchaea group</taxon>
        <taxon>Methanomicrobia</taxon>
        <taxon>Methanomicrobiales</taxon>
        <taxon>Methanomicrobiaceae</taxon>
        <taxon>Methanoculleus</taxon>
    </lineage>
</organism>
<sequence length="430" mass="47290">MPATPVRHPAPAFDVFNVLFERIYDPTIHLLFTLDGEVDEAAMREATQRLIAANPYLGSRFAVVDGLPVWEEIPPEQWEGAFVIVAGTADDPPAPLDVWHGPQVRVTLYRDGGRDRIAVTCHHGFCDAHGAATLAEQVFAAYRGIMDDPAFRPDPTGAYDRSTDRILALYSEEERRQARDAEEPFVDRWRFPNETTGRGTPRVVHRTLPPERLARAKELGRRHGATVNDVLIGAFFLALMRIRRDPSDPGSPRSILTSADLRRHLGDLDACPPMNLSVAFDLPLVLPGEGAGLADIIGDVAAATARRKAENLGLGCILFYEDLMAGGMPAVEAFFDTMLERYQSSGQKNPVFSNLGIIDPDEYLPVPGKAGADLGLCDVRYLPCVCRPYGFLMTAATFRGRMTLTAAYEEGPYAAATVERFLAYVDAYLP</sequence>